<dbReference type="InterPro" id="IPR016193">
    <property type="entry name" value="Cytidine_deaminase-like"/>
</dbReference>
<comment type="cofactor">
    <cofactor evidence="8">
        <name>Zn(2+)</name>
        <dbReference type="ChEBI" id="CHEBI:29105"/>
    </cofactor>
    <text evidence="8">Binds 1 zinc ion per subunit.</text>
</comment>
<evidence type="ECO:0000256" key="3">
    <source>
        <dbReference type="ARBA" id="ARBA00022694"/>
    </source>
</evidence>
<feature type="binding site" evidence="8">
    <location>
        <position position="75"/>
    </location>
    <ligand>
        <name>Zn(2+)</name>
        <dbReference type="ChEBI" id="CHEBI:29105"/>
        <note>catalytic</note>
    </ligand>
</feature>
<feature type="binding site" evidence="8">
    <location>
        <position position="108"/>
    </location>
    <ligand>
        <name>Zn(2+)</name>
        <dbReference type="ChEBI" id="CHEBI:29105"/>
        <note>catalytic</note>
    </ligand>
</feature>
<evidence type="ECO:0000256" key="6">
    <source>
        <dbReference type="ARBA" id="ARBA00022833"/>
    </source>
</evidence>
<evidence type="ECO:0000256" key="4">
    <source>
        <dbReference type="ARBA" id="ARBA00022723"/>
    </source>
</evidence>
<comment type="similarity">
    <text evidence="1">Belongs to the cytidine and deoxycytidylate deaminase family. ADAT2 subfamily.</text>
</comment>
<evidence type="ECO:0000256" key="1">
    <source>
        <dbReference type="ARBA" id="ARBA00010669"/>
    </source>
</evidence>
<dbReference type="EC" id="3.5.4.33" evidence="8"/>
<dbReference type="HAMAP" id="MF_00972">
    <property type="entry name" value="tRNA_aden_deaminase"/>
    <property type="match status" value="1"/>
</dbReference>
<dbReference type="NCBIfam" id="NF008113">
    <property type="entry name" value="PRK10860.1"/>
    <property type="match status" value="1"/>
</dbReference>
<evidence type="ECO:0000259" key="9">
    <source>
        <dbReference type="PROSITE" id="PS51747"/>
    </source>
</evidence>
<dbReference type="PROSITE" id="PS00903">
    <property type="entry name" value="CYT_DCMP_DEAMINASES_1"/>
    <property type="match status" value="1"/>
</dbReference>
<protein>
    <recommendedName>
        <fullName evidence="8">tRNA-specific adenosine deaminase</fullName>
        <ecNumber evidence="8">3.5.4.33</ecNumber>
    </recommendedName>
</protein>
<proteinExistence type="inferred from homology"/>
<keyword evidence="5 8" id="KW-0378">Hydrolase</keyword>
<comment type="caution">
    <text evidence="10">The sequence shown here is derived from an EMBL/GenBank/DDBJ whole genome shotgun (WGS) entry which is preliminary data.</text>
</comment>
<dbReference type="PANTHER" id="PTHR11079">
    <property type="entry name" value="CYTOSINE DEAMINASE FAMILY MEMBER"/>
    <property type="match status" value="1"/>
</dbReference>
<reference evidence="10 11" key="1">
    <citation type="submission" date="2019-05" db="EMBL/GenBank/DDBJ databases">
        <title>Genome-based reclassification of Lactobacillus casei as Lactobacillus casei subsp. casei. subsp.nov., description of Lactobacillus casei subsp. zeae subsp. nov., and emended description of Lactobacillus casei.</title>
        <authorList>
            <person name="Huang C.-H."/>
        </authorList>
    </citation>
    <scope>NUCLEOTIDE SEQUENCE [LARGE SCALE GENOMIC DNA]</scope>
    <source>
        <strain evidence="10 11">CRBIP24.58</strain>
    </source>
</reference>
<evidence type="ECO:0000256" key="2">
    <source>
        <dbReference type="ARBA" id="ARBA00011738"/>
    </source>
</evidence>
<accession>A0A5R8LXT6</accession>
<feature type="active site" description="Proton donor" evidence="8">
    <location>
        <position position="77"/>
    </location>
</feature>
<dbReference type="PROSITE" id="PS51747">
    <property type="entry name" value="CYT_DCMP_DEAMINASES_2"/>
    <property type="match status" value="1"/>
</dbReference>
<keyword evidence="6 8" id="KW-0862">Zinc</keyword>
<comment type="function">
    <text evidence="8">Catalyzes the deamination of adenosine to inosine at the wobble position 34 of tRNA(Arg2).</text>
</comment>
<dbReference type="Pfam" id="PF14437">
    <property type="entry name" value="MafB19-deam"/>
    <property type="match status" value="1"/>
</dbReference>
<dbReference type="SUPFAM" id="SSF53927">
    <property type="entry name" value="Cytidine deaminase-like"/>
    <property type="match status" value="1"/>
</dbReference>
<keyword evidence="3 8" id="KW-0819">tRNA processing</keyword>
<dbReference type="InterPro" id="IPR002125">
    <property type="entry name" value="CMP_dCMP_dom"/>
</dbReference>
<dbReference type="FunFam" id="3.40.140.10:FF:000005">
    <property type="entry name" value="tRNA-specific adenosine deaminase"/>
    <property type="match status" value="1"/>
</dbReference>
<name>A0A5R8LXT6_LACZE</name>
<evidence type="ECO:0000313" key="11">
    <source>
        <dbReference type="Proteomes" id="UP000307781"/>
    </source>
</evidence>
<evidence type="ECO:0000313" key="10">
    <source>
        <dbReference type="EMBL" id="TLF42134.1"/>
    </source>
</evidence>
<evidence type="ECO:0000256" key="5">
    <source>
        <dbReference type="ARBA" id="ARBA00022801"/>
    </source>
</evidence>
<dbReference type="GO" id="GO:0052717">
    <property type="term" value="F:tRNA-specific adenosine-34 deaminase activity"/>
    <property type="evidence" value="ECO:0007669"/>
    <property type="project" value="UniProtKB-UniRule"/>
</dbReference>
<organism evidence="10 11">
    <name type="scientific">Lacticaseibacillus zeae</name>
    <name type="common">Lactobacillus zeae</name>
    <dbReference type="NCBI Taxonomy" id="57037"/>
    <lineage>
        <taxon>Bacteria</taxon>
        <taxon>Bacillati</taxon>
        <taxon>Bacillota</taxon>
        <taxon>Bacilli</taxon>
        <taxon>Lactobacillales</taxon>
        <taxon>Lactobacillaceae</taxon>
        <taxon>Lacticaseibacillus</taxon>
    </lineage>
</organism>
<evidence type="ECO:0000256" key="7">
    <source>
        <dbReference type="ARBA" id="ARBA00048045"/>
    </source>
</evidence>
<sequence>MIRSTAIFLRFKIGGFSVAETEKTTINQYMEAALAEARKAAAIGEVPIGAVVIHEGQIIGRGHNLRETSQDATQHAEIIAIQAACRKLGTWRLENCQLFVTLEPCPMCAGAMINARITTCYFGATDPKAGVAGTFYNLLEDSRFNHQVAVVGGIKAAASAELLQSFFRTIRAKRKAAKQASQTRKNQV</sequence>
<dbReference type="InterPro" id="IPR058535">
    <property type="entry name" value="MafB19-deam"/>
</dbReference>
<feature type="binding site" evidence="8">
    <location>
        <position position="105"/>
    </location>
    <ligand>
        <name>Zn(2+)</name>
        <dbReference type="ChEBI" id="CHEBI:29105"/>
        <note>catalytic</note>
    </ligand>
</feature>
<dbReference type="PANTHER" id="PTHR11079:SF202">
    <property type="entry name" value="TRNA-SPECIFIC ADENOSINE DEAMINASE"/>
    <property type="match status" value="1"/>
</dbReference>
<keyword evidence="4 8" id="KW-0479">Metal-binding</keyword>
<dbReference type="Proteomes" id="UP000307781">
    <property type="component" value="Unassembled WGS sequence"/>
</dbReference>
<comment type="subunit">
    <text evidence="2 8">Homodimer.</text>
</comment>
<dbReference type="InterPro" id="IPR028883">
    <property type="entry name" value="tRNA_aden_deaminase"/>
</dbReference>
<feature type="domain" description="CMP/dCMP-type deaminase" evidence="9">
    <location>
        <begin position="24"/>
        <end position="149"/>
    </location>
</feature>
<dbReference type="Gene3D" id="3.40.140.10">
    <property type="entry name" value="Cytidine Deaminase, domain 2"/>
    <property type="match status" value="1"/>
</dbReference>
<dbReference type="GO" id="GO:0008270">
    <property type="term" value="F:zinc ion binding"/>
    <property type="evidence" value="ECO:0007669"/>
    <property type="project" value="UniProtKB-UniRule"/>
</dbReference>
<dbReference type="EMBL" id="VBWN01000004">
    <property type="protein sequence ID" value="TLF42134.1"/>
    <property type="molecule type" value="Genomic_DNA"/>
</dbReference>
<dbReference type="CDD" id="cd01285">
    <property type="entry name" value="nucleoside_deaminase"/>
    <property type="match status" value="1"/>
</dbReference>
<comment type="catalytic activity">
    <reaction evidence="7 8">
        <text>adenosine(34) in tRNA + H2O + H(+) = inosine(34) in tRNA + NH4(+)</text>
        <dbReference type="Rhea" id="RHEA:43168"/>
        <dbReference type="Rhea" id="RHEA-COMP:10373"/>
        <dbReference type="Rhea" id="RHEA-COMP:10374"/>
        <dbReference type="ChEBI" id="CHEBI:15377"/>
        <dbReference type="ChEBI" id="CHEBI:15378"/>
        <dbReference type="ChEBI" id="CHEBI:28938"/>
        <dbReference type="ChEBI" id="CHEBI:74411"/>
        <dbReference type="ChEBI" id="CHEBI:82852"/>
        <dbReference type="EC" id="3.5.4.33"/>
    </reaction>
</comment>
<gene>
    <name evidence="8" type="primary">tadA</name>
    <name evidence="10" type="ORF">FEI14_07535</name>
</gene>
<dbReference type="AlphaFoldDB" id="A0A5R8LXT6"/>
<dbReference type="InterPro" id="IPR016192">
    <property type="entry name" value="APOBEC/CMP_deaminase_Zn-bd"/>
</dbReference>
<dbReference type="GO" id="GO:0002100">
    <property type="term" value="P:tRNA wobble adenosine to inosine editing"/>
    <property type="evidence" value="ECO:0007669"/>
    <property type="project" value="UniProtKB-UniRule"/>
</dbReference>
<evidence type="ECO:0000256" key="8">
    <source>
        <dbReference type="HAMAP-Rule" id="MF_00972"/>
    </source>
</evidence>